<dbReference type="EC" id="3.1.3.1" evidence="1"/>
<evidence type="ECO:0000313" key="1">
    <source>
        <dbReference type="EMBL" id="SFV84987.1"/>
    </source>
</evidence>
<keyword evidence="1" id="KW-0378">Hydrolase</keyword>
<dbReference type="EMBL" id="FPHY01000006">
    <property type="protein sequence ID" value="SFV84987.1"/>
    <property type="molecule type" value="Genomic_DNA"/>
</dbReference>
<dbReference type="AlphaFoldDB" id="A0A1W1DTR1"/>
<name>A0A1W1DTR1_9ZZZZ</name>
<gene>
    <name evidence="1" type="ORF">MNB_SUP05-SYMBIONT-4-1179</name>
</gene>
<dbReference type="InterPro" id="IPR011049">
    <property type="entry name" value="Serralysin-like_metalloprot_C"/>
</dbReference>
<reference evidence="1" key="1">
    <citation type="submission" date="2016-10" db="EMBL/GenBank/DDBJ databases">
        <authorList>
            <person name="de Groot N.N."/>
        </authorList>
    </citation>
    <scope>NUCLEOTIDE SEQUENCE</scope>
</reference>
<dbReference type="GO" id="GO:0005509">
    <property type="term" value="F:calcium ion binding"/>
    <property type="evidence" value="ECO:0007669"/>
    <property type="project" value="InterPro"/>
</dbReference>
<protein>
    <submittedName>
        <fullName evidence="1">Alkaline phosphatase</fullName>
        <ecNumber evidence="1">3.1.3.1</ecNumber>
    </submittedName>
</protein>
<dbReference type="SUPFAM" id="SSF51120">
    <property type="entry name" value="beta-Roll"/>
    <property type="match status" value="1"/>
</dbReference>
<dbReference type="InterPro" id="IPR001343">
    <property type="entry name" value="Hemolysn_Ca-bd"/>
</dbReference>
<dbReference type="GO" id="GO:0004035">
    <property type="term" value="F:alkaline phosphatase activity"/>
    <property type="evidence" value="ECO:0007669"/>
    <property type="project" value="UniProtKB-EC"/>
</dbReference>
<accession>A0A1W1DTR1</accession>
<dbReference type="Pfam" id="PF00353">
    <property type="entry name" value="HemolysinCabind"/>
    <property type="match status" value="1"/>
</dbReference>
<dbReference type="Gene3D" id="2.150.10.10">
    <property type="entry name" value="Serralysin-like metalloprotease, C-terminal"/>
    <property type="match status" value="1"/>
</dbReference>
<proteinExistence type="predicted"/>
<sequence>MQYTAENKDELFVSGAGNDTISGGLGDDIISGGGAATSYTIL</sequence>
<organism evidence="1">
    <name type="scientific">hydrothermal vent metagenome</name>
    <dbReference type="NCBI Taxonomy" id="652676"/>
    <lineage>
        <taxon>unclassified sequences</taxon>
        <taxon>metagenomes</taxon>
        <taxon>ecological metagenomes</taxon>
    </lineage>
</organism>